<evidence type="ECO:0000256" key="1">
    <source>
        <dbReference type="ARBA" id="ARBA00023319"/>
    </source>
</evidence>
<dbReference type="Gene3D" id="2.60.40.10">
    <property type="entry name" value="Immunoglobulins"/>
    <property type="match status" value="1"/>
</dbReference>
<reference evidence="3" key="1">
    <citation type="submission" date="2014-08" db="EMBL/GenBank/DDBJ databases">
        <authorList>
            <person name="Murali S."/>
            <person name="Richards S."/>
            <person name="Bandaranaike D."/>
            <person name="Bellair M."/>
            <person name="Blankenburg K."/>
            <person name="Chao H."/>
            <person name="Dinh H."/>
            <person name="Doddapaneni H."/>
            <person name="Dugan-Rocha S."/>
            <person name="Elkadiri S."/>
            <person name="Gnanaolivu R."/>
            <person name="Hughes D."/>
            <person name="Lee S."/>
            <person name="Li M."/>
            <person name="Ming W."/>
            <person name="Munidasa M."/>
            <person name="Muniz J."/>
            <person name="Nguyen L."/>
            <person name="Osuji N."/>
            <person name="Pu L.-L."/>
            <person name="Puazo M."/>
            <person name="Skinner E."/>
            <person name="Qu C."/>
            <person name="Quiroz J."/>
            <person name="Raj R."/>
            <person name="Weissenberger G."/>
            <person name="Xin Y."/>
            <person name="Zou X."/>
            <person name="Han Y."/>
            <person name="Worley K."/>
            <person name="Muzny D."/>
            <person name="Gibbs R."/>
        </authorList>
    </citation>
    <scope>NUCLEOTIDE SEQUENCE</scope>
    <source>
        <strain evidence="3">HAZT.00-mixed</strain>
        <tissue evidence="3">Whole organism</tissue>
    </source>
</reference>
<dbReference type="AlphaFoldDB" id="A0A6A0GQ39"/>
<dbReference type="PANTHER" id="PTHR10075">
    <property type="entry name" value="BASIGIN RELATED"/>
    <property type="match status" value="1"/>
</dbReference>
<dbReference type="GO" id="GO:0005886">
    <property type="term" value="C:plasma membrane"/>
    <property type="evidence" value="ECO:0007669"/>
    <property type="project" value="TreeGrafter"/>
</dbReference>
<reference evidence="3" key="2">
    <citation type="journal article" date="2018" name="Environ. Sci. Technol.">
        <title>The Toxicogenome of Hyalella azteca: A Model for Sediment Ecotoxicology and Evolutionary Toxicology.</title>
        <authorList>
            <person name="Poynton H.C."/>
            <person name="Hasenbein S."/>
            <person name="Benoit J.B."/>
            <person name="Sepulveda M.S."/>
            <person name="Poelchau M.F."/>
            <person name="Hughes D.S.T."/>
            <person name="Murali S.C."/>
            <person name="Chen S."/>
            <person name="Glastad K.M."/>
            <person name="Goodisman M.A.D."/>
            <person name="Werren J.H."/>
            <person name="Vineis J.H."/>
            <person name="Bowen J.L."/>
            <person name="Friedrich M."/>
            <person name="Jones J."/>
            <person name="Robertson H.M."/>
            <person name="Feyereisen R."/>
            <person name="Mechler-Hickson A."/>
            <person name="Mathers N."/>
            <person name="Lee C.E."/>
            <person name="Colbourne J.K."/>
            <person name="Biales A."/>
            <person name="Johnston J.S."/>
            <person name="Wellborn G.A."/>
            <person name="Rosendale A.J."/>
            <person name="Cridge A.G."/>
            <person name="Munoz-Torres M.C."/>
            <person name="Bain P.A."/>
            <person name="Manny A.R."/>
            <person name="Major K.M."/>
            <person name="Lambert F.N."/>
            <person name="Vulpe C.D."/>
            <person name="Tuck P."/>
            <person name="Blalock B.J."/>
            <person name="Lin Y.Y."/>
            <person name="Smith M.E."/>
            <person name="Ochoa-Acuna H."/>
            <person name="Chen M.M."/>
            <person name="Childers C.P."/>
            <person name="Qu J."/>
            <person name="Dugan S."/>
            <person name="Lee S.L."/>
            <person name="Chao H."/>
            <person name="Dinh H."/>
            <person name="Han Y."/>
            <person name="Doddapaneni H."/>
            <person name="Worley K.C."/>
            <person name="Muzny D.M."/>
            <person name="Gibbs R.A."/>
            <person name="Richards S."/>
        </authorList>
    </citation>
    <scope>NUCLEOTIDE SEQUENCE</scope>
    <source>
        <strain evidence="3">HAZT.00-mixed</strain>
        <tissue evidence="3">Whole organism</tissue>
    </source>
</reference>
<dbReference type="InterPro" id="IPR007110">
    <property type="entry name" value="Ig-like_dom"/>
</dbReference>
<reference evidence="3" key="3">
    <citation type="submission" date="2019-06" db="EMBL/GenBank/DDBJ databases">
        <authorList>
            <person name="Poynton C."/>
            <person name="Hasenbein S."/>
            <person name="Benoit J.B."/>
            <person name="Sepulveda M.S."/>
            <person name="Poelchau M.F."/>
            <person name="Murali S.C."/>
            <person name="Chen S."/>
            <person name="Glastad K.M."/>
            <person name="Werren J.H."/>
            <person name="Vineis J.H."/>
            <person name="Bowen J.L."/>
            <person name="Friedrich M."/>
            <person name="Jones J."/>
            <person name="Robertson H.M."/>
            <person name="Feyereisen R."/>
            <person name="Mechler-Hickson A."/>
            <person name="Mathers N."/>
            <person name="Lee C.E."/>
            <person name="Colbourne J.K."/>
            <person name="Biales A."/>
            <person name="Johnston J.S."/>
            <person name="Wellborn G.A."/>
            <person name="Rosendale A.J."/>
            <person name="Cridge A.G."/>
            <person name="Munoz-Torres M.C."/>
            <person name="Bain P.A."/>
            <person name="Manny A.R."/>
            <person name="Major K.M."/>
            <person name="Lambert F.N."/>
            <person name="Vulpe C.D."/>
            <person name="Tuck P."/>
            <person name="Blalock B.J."/>
            <person name="Lin Y.-Y."/>
            <person name="Smith M.E."/>
            <person name="Ochoa-Acuna H."/>
            <person name="Chen M.-J.M."/>
            <person name="Childers C.P."/>
            <person name="Qu J."/>
            <person name="Dugan S."/>
            <person name="Lee S.L."/>
            <person name="Chao H."/>
            <person name="Dinh H."/>
            <person name="Han Y."/>
            <person name="Doddapaneni H."/>
            <person name="Worley K.C."/>
            <person name="Muzny D.M."/>
            <person name="Gibbs R.A."/>
            <person name="Richards S."/>
        </authorList>
    </citation>
    <scope>NUCLEOTIDE SEQUENCE</scope>
    <source>
        <strain evidence="3">HAZT.00-mixed</strain>
        <tissue evidence="3">Whole organism</tissue>
    </source>
</reference>
<dbReference type="GO" id="GO:0007156">
    <property type="term" value="P:homophilic cell adhesion via plasma membrane adhesion molecules"/>
    <property type="evidence" value="ECO:0007669"/>
    <property type="project" value="TreeGrafter"/>
</dbReference>
<dbReference type="GO" id="GO:0007411">
    <property type="term" value="P:axon guidance"/>
    <property type="evidence" value="ECO:0007669"/>
    <property type="project" value="TreeGrafter"/>
</dbReference>
<dbReference type="InterPro" id="IPR013783">
    <property type="entry name" value="Ig-like_fold"/>
</dbReference>
<dbReference type="PANTHER" id="PTHR10075:SF100">
    <property type="entry name" value="FASCICLIN-2"/>
    <property type="match status" value="1"/>
</dbReference>
<dbReference type="SUPFAM" id="SSF48726">
    <property type="entry name" value="Immunoglobulin"/>
    <property type="match status" value="2"/>
</dbReference>
<gene>
    <name evidence="3" type="ORF">HAZT_HAZT005375</name>
</gene>
<sequence length="91" mass="9459">MLVGQHVTGLGDVVGHVNISSVRVEDGGHYACTATNVASSVTHEAPLSVYGPPHVRPLGSVTAVAGETFRVRCPVAGYPIETITWAKGDFS</sequence>
<dbReference type="GO" id="GO:0098632">
    <property type="term" value="F:cell-cell adhesion mediator activity"/>
    <property type="evidence" value="ECO:0007669"/>
    <property type="project" value="TreeGrafter"/>
</dbReference>
<evidence type="ECO:0000259" key="2">
    <source>
        <dbReference type="PROSITE" id="PS50835"/>
    </source>
</evidence>
<proteinExistence type="predicted"/>
<accession>A0A6A0GQ39</accession>
<dbReference type="GO" id="GO:0030424">
    <property type="term" value="C:axon"/>
    <property type="evidence" value="ECO:0007669"/>
    <property type="project" value="TreeGrafter"/>
</dbReference>
<organism evidence="3">
    <name type="scientific">Hyalella azteca</name>
    <name type="common">Amphipod</name>
    <dbReference type="NCBI Taxonomy" id="294128"/>
    <lineage>
        <taxon>Eukaryota</taxon>
        <taxon>Metazoa</taxon>
        <taxon>Ecdysozoa</taxon>
        <taxon>Arthropoda</taxon>
        <taxon>Crustacea</taxon>
        <taxon>Multicrustacea</taxon>
        <taxon>Malacostraca</taxon>
        <taxon>Eumalacostraca</taxon>
        <taxon>Peracarida</taxon>
        <taxon>Amphipoda</taxon>
        <taxon>Senticaudata</taxon>
        <taxon>Talitrida</taxon>
        <taxon>Talitroidea</taxon>
        <taxon>Hyalellidae</taxon>
        <taxon>Hyalella</taxon>
    </lineage>
</organism>
<dbReference type="Proteomes" id="UP000711488">
    <property type="component" value="Unassembled WGS sequence"/>
</dbReference>
<keyword evidence="1" id="KW-0393">Immunoglobulin domain</keyword>
<comment type="caution">
    <text evidence="3">The sequence shown here is derived from an EMBL/GenBank/DDBJ whole genome shotgun (WGS) entry which is preliminary data.</text>
</comment>
<name>A0A6A0GQ39_HYAAZ</name>
<feature type="domain" description="Ig-like" evidence="2">
    <location>
        <begin position="53"/>
        <end position="91"/>
    </location>
</feature>
<evidence type="ECO:0000313" key="3">
    <source>
        <dbReference type="EMBL" id="KAA0184406.1"/>
    </source>
</evidence>
<dbReference type="GO" id="GO:0070593">
    <property type="term" value="P:dendrite self-avoidance"/>
    <property type="evidence" value="ECO:0007669"/>
    <property type="project" value="TreeGrafter"/>
</dbReference>
<dbReference type="InterPro" id="IPR036179">
    <property type="entry name" value="Ig-like_dom_sf"/>
</dbReference>
<dbReference type="PROSITE" id="PS50835">
    <property type="entry name" value="IG_LIKE"/>
    <property type="match status" value="1"/>
</dbReference>
<dbReference type="EMBL" id="JQDR03016984">
    <property type="protein sequence ID" value="KAA0184406.1"/>
    <property type="molecule type" value="Genomic_DNA"/>
</dbReference>
<protein>
    <recommendedName>
        <fullName evidence="2">Ig-like domain-containing protein</fullName>
    </recommendedName>
</protein>